<dbReference type="InterPro" id="IPR008333">
    <property type="entry name" value="Cbr1-like_FAD-bd_dom"/>
</dbReference>
<dbReference type="SUPFAM" id="SSF54292">
    <property type="entry name" value="2Fe-2S ferredoxin-like"/>
    <property type="match status" value="1"/>
</dbReference>
<dbReference type="SUPFAM" id="SSF63380">
    <property type="entry name" value="Riboflavin synthase domain-like"/>
    <property type="match status" value="1"/>
</dbReference>
<evidence type="ECO:0000313" key="3">
    <source>
        <dbReference type="EMBL" id="PYE20370.1"/>
    </source>
</evidence>
<dbReference type="InterPro" id="IPR017927">
    <property type="entry name" value="FAD-bd_FR_type"/>
</dbReference>
<dbReference type="Pfam" id="PF00175">
    <property type="entry name" value="NAD_binding_1"/>
    <property type="match status" value="1"/>
</dbReference>
<dbReference type="EMBL" id="QJSQ01000017">
    <property type="protein sequence ID" value="PYE20370.1"/>
    <property type="molecule type" value="Genomic_DNA"/>
</dbReference>
<dbReference type="PANTHER" id="PTHR42815">
    <property type="entry name" value="FAD-BINDING, PUTATIVE (AFU_ORTHOLOGUE AFUA_6G07600)-RELATED"/>
    <property type="match status" value="1"/>
</dbReference>
<evidence type="ECO:0000259" key="2">
    <source>
        <dbReference type="PROSITE" id="PS51384"/>
    </source>
</evidence>
<dbReference type="PRINTS" id="PR00410">
    <property type="entry name" value="PHEHYDRXLASE"/>
</dbReference>
<feature type="domain" description="2Fe-2S ferredoxin-type" evidence="1">
    <location>
        <begin position="596"/>
        <end position="679"/>
    </location>
</feature>
<protein>
    <recommendedName>
        <fullName evidence="5">Pyridoxamine 5'-phosphate oxidase</fullName>
    </recommendedName>
</protein>
<sequence length="679" mass="73634">MTALPELNPYRAAGPFHDGEREAQWRAGVAGVALENGSRGIRDSMPDQHRAFFAMLPFMVFGGVDATGQPWATLRANAPGFVSTPDRRTLRVDGGALPGDPLEGSWVPGARIGGLGIQPHTRRRNRVNGVIQAVDGGVVTLAVKQSFGNCAKYINGREPAFAGNAPAHATVEHAQALSAEDRALIARADVFFLASANLDDAAGAAGGADVSHRGGMPGFVRIDDVRTLIAPDFSGNQFFNTIGNLLRDSRAGLLFVDFAHGDLLYLAVRAEVIWDGPEVAQFPMAQRLVRFHVAEVRRVREALPLRWSAVEYAPQFAQAATQSAPAAAPKHADARAWRTLRVAEVRDESPTIRSFHFEPVDSEPLAPFEAGQYLPLRIVTPESDQPLMRTYTLSAAHDAARPARYRISVKRDGAVSRWLHDHARIGSLIDTLAPRGSFRLDARSPRAIVLAAAGIGITPMLAMLDAALALEPQRRIHVFHGTRGERERPFAQALREIERSHPNVSVHLYDSAAQRDSLDGDRLAGRVNVAALRRFLPFDDYDFYLCGPEAFMRDLYDGLRALNIADDRIRFEAFGPSSLKRTHDRAPVAGEATTARPVTFARIAQTVHWQPQQGSLLDTAERCGADAVSSCRSGICGTCATRVLDGSVAYDEPPEFDVEPGYALICAGHPAAGGVTLDL</sequence>
<dbReference type="SUPFAM" id="SSF52343">
    <property type="entry name" value="Ferredoxin reductase-like, C-terminal NADP-linked domain"/>
    <property type="match status" value="1"/>
</dbReference>
<dbReference type="InterPro" id="IPR001041">
    <property type="entry name" value="2Fe-2S_ferredoxin-type"/>
</dbReference>
<feature type="domain" description="FAD-binding FR-type" evidence="2">
    <location>
        <begin position="335"/>
        <end position="441"/>
    </location>
</feature>
<dbReference type="InterPro" id="IPR017938">
    <property type="entry name" value="Riboflavin_synthase-like_b-brl"/>
</dbReference>
<dbReference type="Gene3D" id="3.10.20.30">
    <property type="match status" value="1"/>
</dbReference>
<evidence type="ECO:0000313" key="4">
    <source>
        <dbReference type="Proteomes" id="UP000247772"/>
    </source>
</evidence>
<dbReference type="InterPro" id="IPR006058">
    <property type="entry name" value="2Fe2S_fd_BS"/>
</dbReference>
<dbReference type="InterPro" id="IPR012675">
    <property type="entry name" value="Beta-grasp_dom_sf"/>
</dbReference>
<dbReference type="Pfam" id="PF00111">
    <property type="entry name" value="Fer2"/>
    <property type="match status" value="1"/>
</dbReference>
<organism evidence="3 4">
    <name type="scientific">Paraburkholderia silvatlantica</name>
    <dbReference type="NCBI Taxonomy" id="321895"/>
    <lineage>
        <taxon>Bacteria</taxon>
        <taxon>Pseudomonadati</taxon>
        <taxon>Pseudomonadota</taxon>
        <taxon>Betaproteobacteria</taxon>
        <taxon>Burkholderiales</taxon>
        <taxon>Burkholderiaceae</taxon>
        <taxon>Paraburkholderia</taxon>
    </lineage>
</organism>
<dbReference type="OrthoDB" id="9796486at2"/>
<dbReference type="InterPro" id="IPR001433">
    <property type="entry name" value="OxRdtase_FAD/NAD-bd"/>
</dbReference>
<dbReference type="CDD" id="cd06184">
    <property type="entry name" value="flavohem_like_fad_nad_binding"/>
    <property type="match status" value="1"/>
</dbReference>
<name>A0A2V4T5N2_9BURK</name>
<evidence type="ECO:0008006" key="5">
    <source>
        <dbReference type="Google" id="ProtNLM"/>
    </source>
</evidence>
<dbReference type="RefSeq" id="WP_110856129.1">
    <property type="nucleotide sequence ID" value="NZ_QJSQ01000017.1"/>
</dbReference>
<dbReference type="AlphaFoldDB" id="A0A2V4T5N2"/>
<reference evidence="3 4" key="1">
    <citation type="submission" date="2018-06" db="EMBL/GenBank/DDBJ databases">
        <title>Genomic Encyclopedia of Type Strains, Phase IV (KMG-V): Genome sequencing to study the core and pangenomes of soil and plant-associated prokaryotes.</title>
        <authorList>
            <person name="Whitman W."/>
        </authorList>
    </citation>
    <scope>NUCLEOTIDE SEQUENCE [LARGE SCALE GENOMIC DNA]</scope>
    <source>
        <strain evidence="3 4">SRCL-318</strain>
    </source>
</reference>
<proteinExistence type="predicted"/>
<dbReference type="Gene3D" id="2.40.30.10">
    <property type="entry name" value="Translation factors"/>
    <property type="match status" value="1"/>
</dbReference>
<comment type="caution">
    <text evidence="3">The sequence shown here is derived from an EMBL/GenBank/DDBJ whole genome shotgun (WGS) entry which is preliminary data.</text>
</comment>
<dbReference type="PROSITE" id="PS51085">
    <property type="entry name" value="2FE2S_FER_2"/>
    <property type="match status" value="1"/>
</dbReference>
<dbReference type="PANTHER" id="PTHR42815:SF2">
    <property type="entry name" value="FAD-BINDING, PUTATIVE (AFU_ORTHOLOGUE AFUA_6G07600)-RELATED"/>
    <property type="match status" value="1"/>
</dbReference>
<dbReference type="InterPro" id="IPR036010">
    <property type="entry name" value="2Fe-2S_ferredoxin-like_sf"/>
</dbReference>
<dbReference type="SUPFAM" id="SSF50475">
    <property type="entry name" value="FMN-binding split barrel"/>
    <property type="match status" value="1"/>
</dbReference>
<dbReference type="Pfam" id="PF00970">
    <property type="entry name" value="FAD_binding_6"/>
    <property type="match status" value="1"/>
</dbReference>
<dbReference type="Gene3D" id="3.40.50.80">
    <property type="entry name" value="Nucleotide-binding domain of ferredoxin-NADP reductase (FNR) module"/>
    <property type="match status" value="1"/>
</dbReference>
<dbReference type="PROSITE" id="PS51384">
    <property type="entry name" value="FAD_FR"/>
    <property type="match status" value="1"/>
</dbReference>
<dbReference type="CDD" id="cd00207">
    <property type="entry name" value="fer2"/>
    <property type="match status" value="1"/>
</dbReference>
<dbReference type="InterPro" id="IPR039261">
    <property type="entry name" value="FNR_nucleotide-bd"/>
</dbReference>
<dbReference type="Proteomes" id="UP000247772">
    <property type="component" value="Unassembled WGS sequence"/>
</dbReference>
<dbReference type="GO" id="GO:0051537">
    <property type="term" value="F:2 iron, 2 sulfur cluster binding"/>
    <property type="evidence" value="ECO:0007669"/>
    <property type="project" value="InterPro"/>
</dbReference>
<dbReference type="InterPro" id="IPR012349">
    <property type="entry name" value="Split_barrel_FMN-bd"/>
</dbReference>
<gene>
    <name evidence="3" type="ORF">C7410_11760</name>
</gene>
<dbReference type="PROSITE" id="PS00197">
    <property type="entry name" value="2FE2S_FER_1"/>
    <property type="match status" value="1"/>
</dbReference>
<dbReference type="GO" id="GO:0016491">
    <property type="term" value="F:oxidoreductase activity"/>
    <property type="evidence" value="ECO:0007669"/>
    <property type="project" value="InterPro"/>
</dbReference>
<accession>A0A2V4T5N2</accession>
<evidence type="ECO:0000259" key="1">
    <source>
        <dbReference type="PROSITE" id="PS51085"/>
    </source>
</evidence>
<dbReference type="Gene3D" id="2.30.110.10">
    <property type="entry name" value="Electron Transport, Fmn-binding Protein, Chain A"/>
    <property type="match status" value="1"/>
</dbReference>